<protein>
    <submittedName>
        <fullName evidence="7">Pyrophosphate--fructose-6-phosphate 1-phosphotransferase</fullName>
    </submittedName>
</protein>
<dbReference type="GO" id="GO:0003872">
    <property type="term" value="F:6-phosphofructokinase activity"/>
    <property type="evidence" value="ECO:0007669"/>
    <property type="project" value="InterPro"/>
</dbReference>
<comment type="cofactor">
    <cofactor evidence="1">
        <name>Mg(2+)</name>
        <dbReference type="ChEBI" id="CHEBI:18420"/>
    </cofactor>
</comment>
<dbReference type="UniPathway" id="UPA00109">
    <property type="reaction ID" value="UER00182"/>
</dbReference>
<evidence type="ECO:0000256" key="1">
    <source>
        <dbReference type="ARBA" id="ARBA00001946"/>
    </source>
</evidence>
<dbReference type="EMBL" id="MIYZ01000021">
    <property type="protein sequence ID" value="OIR22214.1"/>
    <property type="molecule type" value="Genomic_DNA"/>
</dbReference>
<dbReference type="GO" id="GO:0046872">
    <property type="term" value="F:metal ion binding"/>
    <property type="evidence" value="ECO:0007669"/>
    <property type="project" value="UniProtKB-KW"/>
</dbReference>
<evidence type="ECO:0000256" key="5">
    <source>
        <dbReference type="ARBA" id="ARBA00022842"/>
    </source>
</evidence>
<evidence type="ECO:0000313" key="8">
    <source>
        <dbReference type="Proteomes" id="UP000183615"/>
    </source>
</evidence>
<keyword evidence="4" id="KW-0418">Kinase</keyword>
<gene>
    <name evidence="7" type="ORF">BET99_05010</name>
</gene>
<dbReference type="InterPro" id="IPR000023">
    <property type="entry name" value="Phosphofructokinase_dom"/>
</dbReference>
<keyword evidence="3" id="KW-0479">Metal-binding</keyword>
<dbReference type="Proteomes" id="UP000183615">
    <property type="component" value="Unassembled WGS sequence"/>
</dbReference>
<dbReference type="AlphaFoldDB" id="A0A1J5UD39"/>
<dbReference type="GO" id="GO:0006002">
    <property type="term" value="P:fructose 6-phosphate metabolic process"/>
    <property type="evidence" value="ECO:0007669"/>
    <property type="project" value="InterPro"/>
</dbReference>
<dbReference type="InterPro" id="IPR022953">
    <property type="entry name" value="ATP_PFK"/>
</dbReference>
<dbReference type="Pfam" id="PF00365">
    <property type="entry name" value="PFK"/>
    <property type="match status" value="1"/>
</dbReference>
<evidence type="ECO:0000256" key="2">
    <source>
        <dbReference type="ARBA" id="ARBA00022679"/>
    </source>
</evidence>
<dbReference type="InterPro" id="IPR050929">
    <property type="entry name" value="PFKA"/>
</dbReference>
<keyword evidence="5" id="KW-0460">Magnesium</keyword>
<evidence type="ECO:0000256" key="4">
    <source>
        <dbReference type="ARBA" id="ARBA00022777"/>
    </source>
</evidence>
<evidence type="ECO:0000259" key="6">
    <source>
        <dbReference type="Pfam" id="PF00365"/>
    </source>
</evidence>
<comment type="caution">
    <text evidence="7">The sequence shown here is derived from an EMBL/GenBank/DDBJ whole genome shotgun (WGS) entry which is preliminary data.</text>
</comment>
<evidence type="ECO:0000313" key="7">
    <source>
        <dbReference type="EMBL" id="OIR22214.1"/>
    </source>
</evidence>
<evidence type="ECO:0000256" key="3">
    <source>
        <dbReference type="ARBA" id="ARBA00022723"/>
    </source>
</evidence>
<reference evidence="7 8" key="1">
    <citation type="submission" date="2016-08" db="EMBL/GenBank/DDBJ databases">
        <title>New Insights into Marine Group III Euryarchaeota, from dark to light.</title>
        <authorList>
            <person name="Haro-Moreno J.M."/>
            <person name="Rodriguez-Valera F."/>
            <person name="Lopez-Garcia P."/>
            <person name="Moreira D."/>
            <person name="Martin-Cuadrado A.B."/>
        </authorList>
    </citation>
    <scope>NUCLEOTIDE SEQUENCE [LARGE SCALE GENOMIC DNA]</scope>
    <source>
        <strain evidence="7">CG-Epi2</strain>
    </source>
</reference>
<dbReference type="NCBIfam" id="NF005121">
    <property type="entry name" value="PRK06555.1"/>
    <property type="match status" value="1"/>
</dbReference>
<keyword evidence="2 7" id="KW-0808">Transferase</keyword>
<dbReference type="SUPFAM" id="SSF53784">
    <property type="entry name" value="Phosphofructokinase"/>
    <property type="match status" value="1"/>
</dbReference>
<dbReference type="InterPro" id="IPR035966">
    <property type="entry name" value="PKF_sf"/>
</dbReference>
<dbReference type="Gene3D" id="3.40.50.450">
    <property type="match status" value="1"/>
</dbReference>
<accession>A0A1J5UD39</accession>
<proteinExistence type="predicted"/>
<feature type="domain" description="Phosphofructokinase" evidence="6">
    <location>
        <begin position="3"/>
        <end position="346"/>
    </location>
</feature>
<dbReference type="PANTHER" id="PTHR45770">
    <property type="entry name" value="ATP-DEPENDENT 6-PHOSPHOFRUCTOKINASE 1"/>
    <property type="match status" value="1"/>
</dbReference>
<organism evidence="7 8">
    <name type="scientific">Marine Group III euryarchaeote CG-Epi2</name>
    <dbReference type="NCBI Taxonomy" id="1888996"/>
    <lineage>
        <taxon>Archaea</taxon>
        <taxon>Methanobacteriati</taxon>
        <taxon>Thermoplasmatota</taxon>
        <taxon>Thermoplasmata</taxon>
        <taxon>Candidatus Thermoprofundales</taxon>
    </lineage>
</organism>
<sequence>MPKIAILTSGGIAPCLSSTIGGLIEKYNKLSPDSEIIGYMHGYRGLLQGNSITFSEKVKHNYKILYNFGGSPIGNSRVKLTNIEDCVKKGYVKQGQDPLEVAAKQLLTDQIDILHTIGGDDTNTMAAALAQYLQASGTKLTVVGLPKTIDNDVIPVKQTLGAWTAAEQGAVFFQNIVNENTTSSRQLIIHEVMGRHCGWLTAATAYEYRNSLKEMDALSDLFISKNRWDIHAVYIPEKDVDFQKESIRLRKCMDENDCVNIFLSEGAGMETIIRNLESQGTKVPRDAFGHVRLDDINPGQWFADQFAEALDADKTLIQKSGYFARSAKPGFRDLELIKKSAFAAADFALQGDSGLVGLDENNNGELGLIDFQLIRGGKAFDISSEWYKDMLSDIGQETP</sequence>
<dbReference type="PRINTS" id="PR00476">
    <property type="entry name" value="PHFRCTKINASE"/>
</dbReference>
<name>A0A1J5UD39_9ARCH</name>